<comment type="caution">
    <text evidence="1">The sequence shown here is derived from an EMBL/GenBank/DDBJ whole genome shotgun (WGS) entry which is preliminary data.</text>
</comment>
<dbReference type="RefSeq" id="WP_119280290.1">
    <property type="nucleotide sequence ID" value="NZ_QWLA01000102.1"/>
</dbReference>
<reference evidence="1 2" key="1">
    <citation type="submission" date="2018-08" db="EMBL/GenBank/DDBJ databases">
        <title>Meiothermus roseus NBRC 110900 genome sequencing project.</title>
        <authorList>
            <person name="Da Costa M.S."/>
            <person name="Albuquerque L."/>
            <person name="Raposo P."/>
            <person name="Froufe H.J.C."/>
            <person name="Barroso C.S."/>
            <person name="Egas C."/>
        </authorList>
    </citation>
    <scope>NUCLEOTIDE SEQUENCE [LARGE SCALE GENOMIC DNA]</scope>
    <source>
        <strain evidence="1 2">NBRC 110900</strain>
    </source>
</reference>
<accession>A0A399EDX9</accession>
<evidence type="ECO:0000313" key="2">
    <source>
        <dbReference type="Proteomes" id="UP000265341"/>
    </source>
</evidence>
<dbReference type="SUPFAM" id="SSF47598">
    <property type="entry name" value="Ribbon-helix-helix"/>
    <property type="match status" value="1"/>
</dbReference>
<dbReference type="Proteomes" id="UP000265341">
    <property type="component" value="Unassembled WGS sequence"/>
</dbReference>
<sequence length="137" mass="15760">MNSKDKYNLIRLGRKVFPTRPHWEVEALQAQGLPLYWNKEWLAGELRRLGSARRLAQEWGYPWGEVARFARQFGLAAPGHRPWKATFVMLDKDLVKEMDQASKAVGVSRNRWIVQALEEYLAHEDAAKAQGGSRLTN</sequence>
<organism evidence="1 2">
    <name type="scientific">Calidithermus roseus</name>
    <dbReference type="NCBI Taxonomy" id="1644118"/>
    <lineage>
        <taxon>Bacteria</taxon>
        <taxon>Thermotogati</taxon>
        <taxon>Deinococcota</taxon>
        <taxon>Deinococci</taxon>
        <taxon>Thermales</taxon>
        <taxon>Thermaceae</taxon>
        <taxon>Calidithermus</taxon>
    </lineage>
</organism>
<proteinExistence type="predicted"/>
<protein>
    <submittedName>
        <fullName evidence="1">Uncharacterized protein</fullName>
    </submittedName>
</protein>
<keyword evidence="2" id="KW-1185">Reference proteome</keyword>
<dbReference type="GO" id="GO:0006355">
    <property type="term" value="P:regulation of DNA-templated transcription"/>
    <property type="evidence" value="ECO:0007669"/>
    <property type="project" value="InterPro"/>
</dbReference>
<gene>
    <name evidence="1" type="ORF">Mrose_03354</name>
</gene>
<dbReference type="AlphaFoldDB" id="A0A399EDX9"/>
<evidence type="ECO:0000313" key="1">
    <source>
        <dbReference type="EMBL" id="RIH82535.1"/>
    </source>
</evidence>
<dbReference type="CDD" id="cd21631">
    <property type="entry name" value="RHH_CopG_NikR-like"/>
    <property type="match status" value="1"/>
</dbReference>
<dbReference type="InterPro" id="IPR010985">
    <property type="entry name" value="Ribbon_hlx_hlx"/>
</dbReference>
<dbReference type="OrthoDB" id="34460at2"/>
<dbReference type="EMBL" id="QWLA01000102">
    <property type="protein sequence ID" value="RIH82535.1"/>
    <property type="molecule type" value="Genomic_DNA"/>
</dbReference>
<name>A0A399EDX9_9DEIN</name>